<dbReference type="EMBL" id="JARGDH010000002">
    <property type="protein sequence ID" value="KAL0275486.1"/>
    <property type="molecule type" value="Genomic_DNA"/>
</dbReference>
<reference evidence="2" key="1">
    <citation type="journal article" date="2024" name="Gigascience">
        <title>Chromosome-level genome of the poultry shaft louse Menopon gallinae provides insight into the host-switching and adaptive evolution of parasitic lice.</title>
        <authorList>
            <person name="Xu Y."/>
            <person name="Ma L."/>
            <person name="Liu S."/>
            <person name="Liang Y."/>
            <person name="Liu Q."/>
            <person name="He Z."/>
            <person name="Tian L."/>
            <person name="Duan Y."/>
            <person name="Cai W."/>
            <person name="Li H."/>
            <person name="Song F."/>
        </authorList>
    </citation>
    <scope>NUCLEOTIDE SEQUENCE</scope>
    <source>
        <strain evidence="2">Cailab_2023a</strain>
    </source>
</reference>
<accession>A0AAW2I0W9</accession>
<organism evidence="2">
    <name type="scientific">Menopon gallinae</name>
    <name type="common">poultry shaft louse</name>
    <dbReference type="NCBI Taxonomy" id="328185"/>
    <lineage>
        <taxon>Eukaryota</taxon>
        <taxon>Metazoa</taxon>
        <taxon>Ecdysozoa</taxon>
        <taxon>Arthropoda</taxon>
        <taxon>Hexapoda</taxon>
        <taxon>Insecta</taxon>
        <taxon>Pterygota</taxon>
        <taxon>Neoptera</taxon>
        <taxon>Paraneoptera</taxon>
        <taxon>Psocodea</taxon>
        <taxon>Troctomorpha</taxon>
        <taxon>Phthiraptera</taxon>
        <taxon>Amblycera</taxon>
        <taxon>Menoponidae</taxon>
        <taxon>Menopon</taxon>
    </lineage>
</organism>
<sequence length="68" mass="7544">MEAVRKPRSQNEQHPQAVPSIEENPQDVPFSGQRLLRREGGLRQADGSAIAMGQETLKETLSVFVTII</sequence>
<feature type="region of interest" description="Disordered" evidence="1">
    <location>
        <begin position="1"/>
        <end position="29"/>
    </location>
</feature>
<comment type="caution">
    <text evidence="2">The sequence shown here is derived from an EMBL/GenBank/DDBJ whole genome shotgun (WGS) entry which is preliminary data.</text>
</comment>
<evidence type="ECO:0000256" key="1">
    <source>
        <dbReference type="SAM" id="MobiDB-lite"/>
    </source>
</evidence>
<name>A0AAW2I0W9_9NEOP</name>
<dbReference type="AlphaFoldDB" id="A0AAW2I0W9"/>
<gene>
    <name evidence="2" type="ORF">PYX00_003318</name>
</gene>
<evidence type="ECO:0000313" key="2">
    <source>
        <dbReference type="EMBL" id="KAL0275486.1"/>
    </source>
</evidence>
<protein>
    <submittedName>
        <fullName evidence="2">Uncharacterized protein</fullName>
    </submittedName>
</protein>
<proteinExistence type="predicted"/>